<feature type="compositionally biased region" description="Low complexity" evidence="1">
    <location>
        <begin position="1"/>
        <end position="26"/>
    </location>
</feature>
<protein>
    <submittedName>
        <fullName evidence="2">Uncharacterized protein</fullName>
    </submittedName>
</protein>
<organism evidence="2 3">
    <name type="scientific">Mycena alexandri</name>
    <dbReference type="NCBI Taxonomy" id="1745969"/>
    <lineage>
        <taxon>Eukaryota</taxon>
        <taxon>Fungi</taxon>
        <taxon>Dikarya</taxon>
        <taxon>Basidiomycota</taxon>
        <taxon>Agaricomycotina</taxon>
        <taxon>Agaricomycetes</taxon>
        <taxon>Agaricomycetidae</taxon>
        <taxon>Agaricales</taxon>
        <taxon>Marasmiineae</taxon>
        <taxon>Mycenaceae</taxon>
        <taxon>Mycena</taxon>
    </lineage>
</organism>
<dbReference type="EMBL" id="JARJCM010000126">
    <property type="protein sequence ID" value="KAJ7027257.1"/>
    <property type="molecule type" value="Genomic_DNA"/>
</dbReference>
<feature type="region of interest" description="Disordered" evidence="1">
    <location>
        <begin position="1"/>
        <end position="80"/>
    </location>
</feature>
<keyword evidence="3" id="KW-1185">Reference proteome</keyword>
<dbReference type="Proteomes" id="UP001218188">
    <property type="component" value="Unassembled WGS sequence"/>
</dbReference>
<reference evidence="2" key="1">
    <citation type="submission" date="2023-03" db="EMBL/GenBank/DDBJ databases">
        <title>Massive genome expansion in bonnet fungi (Mycena s.s.) driven by repeated elements and novel gene families across ecological guilds.</title>
        <authorList>
            <consortium name="Lawrence Berkeley National Laboratory"/>
            <person name="Harder C.B."/>
            <person name="Miyauchi S."/>
            <person name="Viragh M."/>
            <person name="Kuo A."/>
            <person name="Thoen E."/>
            <person name="Andreopoulos B."/>
            <person name="Lu D."/>
            <person name="Skrede I."/>
            <person name="Drula E."/>
            <person name="Henrissat B."/>
            <person name="Morin E."/>
            <person name="Kohler A."/>
            <person name="Barry K."/>
            <person name="LaButti K."/>
            <person name="Morin E."/>
            <person name="Salamov A."/>
            <person name="Lipzen A."/>
            <person name="Mereny Z."/>
            <person name="Hegedus B."/>
            <person name="Baldrian P."/>
            <person name="Stursova M."/>
            <person name="Weitz H."/>
            <person name="Taylor A."/>
            <person name="Grigoriev I.V."/>
            <person name="Nagy L.G."/>
            <person name="Martin F."/>
            <person name="Kauserud H."/>
        </authorList>
    </citation>
    <scope>NUCLEOTIDE SEQUENCE</scope>
    <source>
        <strain evidence="2">CBHHK200</strain>
    </source>
</reference>
<gene>
    <name evidence="2" type="ORF">C8F04DRAFT_1267157</name>
</gene>
<evidence type="ECO:0000313" key="2">
    <source>
        <dbReference type="EMBL" id="KAJ7027257.1"/>
    </source>
</evidence>
<evidence type="ECO:0000313" key="3">
    <source>
        <dbReference type="Proteomes" id="UP001218188"/>
    </source>
</evidence>
<name>A0AAD6SHH1_9AGAR</name>
<proteinExistence type="predicted"/>
<accession>A0AAD6SHH1</accession>
<evidence type="ECO:0000256" key="1">
    <source>
        <dbReference type="SAM" id="MobiDB-lite"/>
    </source>
</evidence>
<sequence length="80" mass="8952">MAGPSRAAEQRRPPSSRSEYRSPSPDRYVKHSRAGPNLPGPSYVQKQVSPYAAERQRQKEFKAALKRARCANSENGPNKL</sequence>
<feature type="compositionally biased region" description="Basic and acidic residues" evidence="1">
    <location>
        <begin position="54"/>
        <end position="63"/>
    </location>
</feature>
<comment type="caution">
    <text evidence="2">The sequence shown here is derived from an EMBL/GenBank/DDBJ whole genome shotgun (WGS) entry which is preliminary data.</text>
</comment>
<dbReference type="AlphaFoldDB" id="A0AAD6SHH1"/>